<dbReference type="EC" id="6.1.1.17" evidence="7"/>
<name>A0AAU9BS65_9GAMM</name>
<gene>
    <name evidence="7" type="primary">gltX</name>
    <name evidence="10" type="ORF">MIT9_P1271</name>
</gene>
<keyword evidence="11" id="KW-1185">Reference proteome</keyword>
<evidence type="ECO:0000256" key="3">
    <source>
        <dbReference type="ARBA" id="ARBA00022741"/>
    </source>
</evidence>
<dbReference type="InterPro" id="IPR045462">
    <property type="entry name" value="aa-tRNA-synth_I_cd-bd"/>
</dbReference>
<dbReference type="GO" id="GO:0006424">
    <property type="term" value="P:glutamyl-tRNA aminoacylation"/>
    <property type="evidence" value="ECO:0007669"/>
    <property type="project" value="UniProtKB-UniRule"/>
</dbReference>
<dbReference type="Pfam" id="PF19269">
    <property type="entry name" value="Anticodon_2"/>
    <property type="match status" value="1"/>
</dbReference>
<evidence type="ECO:0000256" key="4">
    <source>
        <dbReference type="ARBA" id="ARBA00022840"/>
    </source>
</evidence>
<dbReference type="SUPFAM" id="SSF48163">
    <property type="entry name" value="An anticodon-binding domain of class I aminoacyl-tRNA synthetases"/>
    <property type="match status" value="1"/>
</dbReference>
<dbReference type="PANTHER" id="PTHR43311">
    <property type="entry name" value="GLUTAMATE--TRNA LIGASE"/>
    <property type="match status" value="1"/>
</dbReference>
<dbReference type="InterPro" id="IPR014729">
    <property type="entry name" value="Rossmann-like_a/b/a_fold"/>
</dbReference>
<dbReference type="InterPro" id="IPR000924">
    <property type="entry name" value="Glu/Gln-tRNA-synth"/>
</dbReference>
<evidence type="ECO:0000259" key="9">
    <source>
        <dbReference type="Pfam" id="PF19269"/>
    </source>
</evidence>
<dbReference type="SUPFAM" id="SSF52374">
    <property type="entry name" value="Nucleotidylyl transferase"/>
    <property type="match status" value="1"/>
</dbReference>
<dbReference type="InterPro" id="IPR001412">
    <property type="entry name" value="aa-tRNA-synth_I_CS"/>
</dbReference>
<evidence type="ECO:0000256" key="7">
    <source>
        <dbReference type="HAMAP-Rule" id="MF_00022"/>
    </source>
</evidence>
<protein>
    <recommendedName>
        <fullName evidence="7">Glutamate--tRNA ligase</fullName>
        <ecNumber evidence="7">6.1.1.17</ecNumber>
    </recommendedName>
    <alternativeName>
        <fullName evidence="7">Glutamyl-tRNA synthetase</fullName>
        <shortName evidence="7">GluRS</shortName>
    </alternativeName>
</protein>
<dbReference type="Pfam" id="PF00749">
    <property type="entry name" value="tRNA-synt_1c"/>
    <property type="match status" value="1"/>
</dbReference>
<comment type="caution">
    <text evidence="7">Lacks conserved residue(s) required for the propagation of feature annotation.</text>
</comment>
<dbReference type="GO" id="GO:0008270">
    <property type="term" value="F:zinc ion binding"/>
    <property type="evidence" value="ECO:0007669"/>
    <property type="project" value="InterPro"/>
</dbReference>
<dbReference type="Proteomes" id="UP001321825">
    <property type="component" value="Chromosome"/>
</dbReference>
<dbReference type="Gene3D" id="3.40.50.620">
    <property type="entry name" value="HUPs"/>
    <property type="match status" value="1"/>
</dbReference>
<evidence type="ECO:0000256" key="1">
    <source>
        <dbReference type="ARBA" id="ARBA00007894"/>
    </source>
</evidence>
<dbReference type="HAMAP" id="MF_00022">
    <property type="entry name" value="Glu_tRNA_synth_type1"/>
    <property type="match status" value="1"/>
</dbReference>
<sequence length="465" mass="52571">MRPGKTRFAPSPTGFIHLGNARTALFNRLAGERFLLRIEDTDRERCRAEYVAAIIEDLQWLGIDWDEGPRSAEADDYFQSRRQAIYDRYYTRLEQAGSAYPCFCSPEELAQIRARQRAAGQPPRYPGTCARLSPEEVEARLARGLKPTLRFRVPPGRQIAFDDLIRGPQAFRSDDIGDFIIRRADGTPAFLFCNAVDDALMAVTHVLRGEDHLANTPRQLLILEALRLTPPRYGHLPLILGEDGAPLSKRNGSRSIRELRQQGYLPLAVVNLLARLGHHYREEALLTLAELSEGFDLAAIGKSPARFDPQQLDHWQKQAVHAADDATLWDWLDEATRALIPASCRSEFLSLVRSNCLFPKEARRWAEILFGDAGAPDPEARRVLEQTPAEFFQAALETARRHPEDYQAFVAELKRLAGVKGKRLFQPLRAALSGRLDGPELERLYRLPGPGRVQTRLAQWITHQC</sequence>
<comment type="subcellular location">
    <subcellularLocation>
        <location evidence="7">Cytoplasm</location>
    </subcellularLocation>
</comment>
<dbReference type="AlphaFoldDB" id="A0AAU9BS65"/>
<dbReference type="GO" id="GO:0004818">
    <property type="term" value="F:glutamate-tRNA ligase activity"/>
    <property type="evidence" value="ECO:0007669"/>
    <property type="project" value="UniProtKB-UniRule"/>
</dbReference>
<evidence type="ECO:0000259" key="8">
    <source>
        <dbReference type="Pfam" id="PF00749"/>
    </source>
</evidence>
<evidence type="ECO:0000256" key="5">
    <source>
        <dbReference type="ARBA" id="ARBA00022917"/>
    </source>
</evidence>
<dbReference type="KEGG" id="mcau:MIT9_P1271"/>
<dbReference type="PANTHER" id="PTHR43311:SF2">
    <property type="entry name" value="GLUTAMATE--TRNA LIGASE, MITOCHONDRIAL-RELATED"/>
    <property type="match status" value="1"/>
</dbReference>
<keyword evidence="3 7" id="KW-0547">Nucleotide-binding</keyword>
<comment type="subunit">
    <text evidence="7">Monomer.</text>
</comment>
<feature type="short sequence motif" description="'KMSKS' region" evidence="7">
    <location>
        <begin position="246"/>
        <end position="250"/>
    </location>
</feature>
<keyword evidence="2 7" id="KW-0436">Ligase</keyword>
<organism evidence="10 11">
    <name type="scientific">Methylomarinovum caldicuralii</name>
    <dbReference type="NCBI Taxonomy" id="438856"/>
    <lineage>
        <taxon>Bacteria</taxon>
        <taxon>Pseudomonadati</taxon>
        <taxon>Pseudomonadota</taxon>
        <taxon>Gammaproteobacteria</taxon>
        <taxon>Methylococcales</taxon>
        <taxon>Methylothermaceae</taxon>
        <taxon>Methylomarinovum</taxon>
    </lineage>
</organism>
<keyword evidence="6 7" id="KW-0030">Aminoacyl-tRNA synthetase</keyword>
<dbReference type="GO" id="GO:0005524">
    <property type="term" value="F:ATP binding"/>
    <property type="evidence" value="ECO:0007669"/>
    <property type="project" value="UniProtKB-UniRule"/>
</dbReference>
<keyword evidence="4 7" id="KW-0067">ATP-binding</keyword>
<evidence type="ECO:0000256" key="2">
    <source>
        <dbReference type="ARBA" id="ARBA00022598"/>
    </source>
</evidence>
<keyword evidence="5 7" id="KW-0648">Protein biosynthesis</keyword>
<dbReference type="InterPro" id="IPR020751">
    <property type="entry name" value="aa-tRNA-synth_I_codon-bd_sub2"/>
</dbReference>
<evidence type="ECO:0000313" key="11">
    <source>
        <dbReference type="Proteomes" id="UP001321825"/>
    </source>
</evidence>
<feature type="domain" description="Aminoacyl-tRNA synthetase class I anticodon-binding" evidence="9">
    <location>
        <begin position="390"/>
        <end position="460"/>
    </location>
</feature>
<dbReference type="EMBL" id="AP024714">
    <property type="protein sequence ID" value="BCX81693.1"/>
    <property type="molecule type" value="Genomic_DNA"/>
</dbReference>
<feature type="binding site" evidence="7">
    <location>
        <position position="249"/>
    </location>
    <ligand>
        <name>ATP</name>
        <dbReference type="ChEBI" id="CHEBI:30616"/>
    </ligand>
</feature>
<feature type="domain" description="Glutamyl/glutaminyl-tRNA synthetase class Ib catalytic" evidence="8">
    <location>
        <begin position="5"/>
        <end position="313"/>
    </location>
</feature>
<dbReference type="GO" id="GO:0000049">
    <property type="term" value="F:tRNA binding"/>
    <property type="evidence" value="ECO:0007669"/>
    <property type="project" value="InterPro"/>
</dbReference>
<comment type="catalytic activity">
    <reaction evidence="7">
        <text>tRNA(Glu) + L-glutamate + ATP = L-glutamyl-tRNA(Glu) + AMP + diphosphate</text>
        <dbReference type="Rhea" id="RHEA:23540"/>
        <dbReference type="Rhea" id="RHEA-COMP:9663"/>
        <dbReference type="Rhea" id="RHEA-COMP:9680"/>
        <dbReference type="ChEBI" id="CHEBI:29985"/>
        <dbReference type="ChEBI" id="CHEBI:30616"/>
        <dbReference type="ChEBI" id="CHEBI:33019"/>
        <dbReference type="ChEBI" id="CHEBI:78442"/>
        <dbReference type="ChEBI" id="CHEBI:78520"/>
        <dbReference type="ChEBI" id="CHEBI:456215"/>
        <dbReference type="EC" id="6.1.1.17"/>
    </reaction>
</comment>
<evidence type="ECO:0000256" key="6">
    <source>
        <dbReference type="ARBA" id="ARBA00023146"/>
    </source>
</evidence>
<dbReference type="NCBIfam" id="TIGR00464">
    <property type="entry name" value="gltX_bact"/>
    <property type="match status" value="1"/>
</dbReference>
<reference evidence="11" key="1">
    <citation type="journal article" date="2024" name="Int. J. Syst. Evol. Microbiol.">
        <title>Methylomarinovum tepidoasis sp. nov., a moderately thermophilic methanotroph of the family Methylothermaceae isolated from a deep-sea hydrothermal field.</title>
        <authorList>
            <person name="Hirayama H."/>
            <person name="Takaki Y."/>
            <person name="Abe M."/>
            <person name="Miyazaki M."/>
            <person name="Uematsu K."/>
            <person name="Matsui Y."/>
            <person name="Takai K."/>
        </authorList>
    </citation>
    <scope>NUCLEOTIDE SEQUENCE [LARGE SCALE GENOMIC DNA]</scope>
    <source>
        <strain evidence="11">IT-9</strain>
    </source>
</reference>
<comment type="function">
    <text evidence="7">Catalyzes the attachment of glutamate to tRNA(Glu) in a two-step reaction: glutamate is first activated by ATP to form Glu-AMP and then transferred to the acceptor end of tRNA(Glu).</text>
</comment>
<dbReference type="CDD" id="cd00808">
    <property type="entry name" value="GluRS_core"/>
    <property type="match status" value="1"/>
</dbReference>
<dbReference type="InterPro" id="IPR020058">
    <property type="entry name" value="Glu/Gln-tRNA-synth_Ib_cat-dom"/>
</dbReference>
<dbReference type="InterPro" id="IPR033910">
    <property type="entry name" value="GluRS_core"/>
</dbReference>
<evidence type="ECO:0000313" key="10">
    <source>
        <dbReference type="EMBL" id="BCX81693.1"/>
    </source>
</evidence>
<accession>A0AAU9BS65</accession>
<dbReference type="InterPro" id="IPR008925">
    <property type="entry name" value="aa_tRNA-synth_I_cd-bd_sf"/>
</dbReference>
<dbReference type="RefSeq" id="WP_317706605.1">
    <property type="nucleotide sequence ID" value="NZ_AP024714.1"/>
</dbReference>
<dbReference type="PRINTS" id="PR00987">
    <property type="entry name" value="TRNASYNTHGLU"/>
</dbReference>
<dbReference type="InterPro" id="IPR004527">
    <property type="entry name" value="Glu-tRNA-ligase_bac/mito"/>
</dbReference>
<proteinExistence type="inferred from homology"/>
<dbReference type="PROSITE" id="PS00178">
    <property type="entry name" value="AA_TRNA_LIGASE_I"/>
    <property type="match status" value="1"/>
</dbReference>
<dbReference type="GO" id="GO:0005829">
    <property type="term" value="C:cytosol"/>
    <property type="evidence" value="ECO:0007669"/>
    <property type="project" value="TreeGrafter"/>
</dbReference>
<dbReference type="InterPro" id="IPR049940">
    <property type="entry name" value="GluQ/Sye"/>
</dbReference>
<comment type="similarity">
    <text evidence="1 7">Belongs to the class-I aminoacyl-tRNA synthetase family. Glutamate--tRNA ligase type 1 subfamily.</text>
</comment>
<dbReference type="Gene3D" id="1.10.10.350">
    <property type="match status" value="1"/>
</dbReference>
<feature type="short sequence motif" description="'HIGH' region" evidence="7">
    <location>
        <begin position="10"/>
        <end position="20"/>
    </location>
</feature>
<keyword evidence="7" id="KW-0963">Cytoplasm</keyword>